<sequence length="362" mass="37952">MHAKNPARGPRPVLRLLARLALGIAALGAALVASSGPKPKTSYDYYLTGNPADAASSQPPRSPSTLLMGGGLDIDAAFRWMIDKGGGGDFVVIRATGADGYNQYVYAMGGVDSVESLVIPSVEAANDPFVVDHVRKAEALFIAGGDQSDYIEFWKGTALDDAIRDLVRRNVPIGGTSAGLAVLGQFDFAALKGSVTSAAALANPYNHRMTLDRDFLTAAAMTGVITDSHLDERDRMGRLLAFLARLTNPGDGWISVDSARAIGVDPSTAVAIDKGVATRVADRDAKGVDLGGSVYFLRPSVAPMVCAPRQPLTFRNVLVERLSGAGSFHVKNWTGVGGATTRYDLSAEAGVLISSQPGDGIY</sequence>
<dbReference type="CDD" id="cd03145">
    <property type="entry name" value="GAT1_cyanophycinase"/>
    <property type="match status" value="1"/>
</dbReference>
<evidence type="ECO:0000313" key="11">
    <source>
        <dbReference type="Proteomes" id="UP001363010"/>
    </source>
</evidence>
<dbReference type="Proteomes" id="UP001363010">
    <property type="component" value="Unassembled WGS sequence"/>
</dbReference>
<dbReference type="GO" id="GO:0004180">
    <property type="term" value="F:carboxypeptidase activity"/>
    <property type="evidence" value="ECO:0007669"/>
    <property type="project" value="UniProtKB-KW"/>
</dbReference>
<proteinExistence type="inferred from homology"/>
<protein>
    <recommendedName>
        <fullName evidence="5">Cyanophycinase</fullName>
        <ecNumber evidence="4">3.4.15.6</ecNumber>
    </recommendedName>
</protein>
<feature type="chain" id="PRO_5046434733" description="Cyanophycinase" evidence="9">
    <location>
        <begin position="36"/>
        <end position="362"/>
    </location>
</feature>
<keyword evidence="7 10" id="KW-0378">Hydrolase</keyword>
<dbReference type="GO" id="GO:0008241">
    <property type="term" value="F:peptidyl-dipeptidase activity"/>
    <property type="evidence" value="ECO:0007669"/>
    <property type="project" value="UniProtKB-EC"/>
</dbReference>
<keyword evidence="9" id="KW-0732">Signal</keyword>
<dbReference type="SUPFAM" id="SSF52317">
    <property type="entry name" value="Class I glutamine amidotransferase-like"/>
    <property type="match status" value="1"/>
</dbReference>
<accession>A0ABU8W0Q8</accession>
<comment type="catalytic activity">
    <reaction evidence="1">
        <text>[L-4-(L-arginin-2-N-yl)aspartate](n) + H2O = [L-4-(L-arginin-2-N-yl)aspartate](n-1) + L-4-(L-arginin-2-N-yl)aspartate</text>
        <dbReference type="Rhea" id="RHEA:12845"/>
        <dbReference type="Rhea" id="RHEA-COMP:13728"/>
        <dbReference type="Rhea" id="RHEA-COMP:13734"/>
        <dbReference type="ChEBI" id="CHEBI:15377"/>
        <dbReference type="ChEBI" id="CHEBI:137986"/>
        <dbReference type="ChEBI" id="CHEBI:137991"/>
        <dbReference type="EC" id="3.4.15.6"/>
    </reaction>
</comment>
<dbReference type="EMBL" id="JBBKZV010000009">
    <property type="protein sequence ID" value="MEJ8823646.1"/>
    <property type="molecule type" value="Genomic_DNA"/>
</dbReference>
<evidence type="ECO:0000256" key="7">
    <source>
        <dbReference type="ARBA" id="ARBA00022801"/>
    </source>
</evidence>
<keyword evidence="10" id="KW-0121">Carboxypeptidase</keyword>
<dbReference type="InterPro" id="IPR005320">
    <property type="entry name" value="Peptidase_S51"/>
</dbReference>
<feature type="signal peptide" evidence="9">
    <location>
        <begin position="1"/>
        <end position="35"/>
    </location>
</feature>
<keyword evidence="6" id="KW-0645">Protease</keyword>
<evidence type="ECO:0000256" key="5">
    <source>
        <dbReference type="ARBA" id="ARBA00015719"/>
    </source>
</evidence>
<keyword evidence="8" id="KW-0720">Serine protease</keyword>
<comment type="function">
    <text evidence="2">Exopeptidase that catalyzes the hydrolytic cleavage of multi-L-arginyl-poly-L-aspartic acid (cyanophycin; a water-insoluble reserve polymer) into aspartate-arginine dipeptides.</text>
</comment>
<keyword evidence="11" id="KW-1185">Reference proteome</keyword>
<evidence type="ECO:0000256" key="4">
    <source>
        <dbReference type="ARBA" id="ARBA00013115"/>
    </source>
</evidence>
<organism evidence="10 11">
    <name type="scientific">Variovorax humicola</name>
    <dbReference type="NCBI Taxonomy" id="1769758"/>
    <lineage>
        <taxon>Bacteria</taxon>
        <taxon>Pseudomonadati</taxon>
        <taxon>Pseudomonadota</taxon>
        <taxon>Betaproteobacteria</taxon>
        <taxon>Burkholderiales</taxon>
        <taxon>Comamonadaceae</taxon>
        <taxon>Variovorax</taxon>
    </lineage>
</organism>
<gene>
    <name evidence="10" type="ORF">WKW80_16650</name>
</gene>
<evidence type="ECO:0000313" key="10">
    <source>
        <dbReference type="EMBL" id="MEJ8823646.1"/>
    </source>
</evidence>
<evidence type="ECO:0000256" key="2">
    <source>
        <dbReference type="ARBA" id="ARBA00002039"/>
    </source>
</evidence>
<dbReference type="EC" id="3.4.15.6" evidence="4"/>
<name>A0ABU8W0Q8_9BURK</name>
<dbReference type="PIRSF" id="PIRSF032067">
    <property type="entry name" value="Cyanophycinase"/>
    <property type="match status" value="1"/>
</dbReference>
<evidence type="ECO:0000256" key="6">
    <source>
        <dbReference type="ARBA" id="ARBA00022670"/>
    </source>
</evidence>
<dbReference type="Pfam" id="PF03575">
    <property type="entry name" value="Peptidase_S51"/>
    <property type="match status" value="1"/>
</dbReference>
<evidence type="ECO:0000256" key="8">
    <source>
        <dbReference type="ARBA" id="ARBA00022825"/>
    </source>
</evidence>
<dbReference type="InterPro" id="IPR029062">
    <property type="entry name" value="Class_I_gatase-like"/>
</dbReference>
<dbReference type="PANTHER" id="PTHR36175">
    <property type="entry name" value="CYANOPHYCINASE"/>
    <property type="match status" value="1"/>
</dbReference>
<dbReference type="InterPro" id="IPR011811">
    <property type="entry name" value="Peptidase_S51_cyanophycinase"/>
</dbReference>
<comment type="caution">
    <text evidence="10">The sequence shown here is derived from an EMBL/GenBank/DDBJ whole genome shotgun (WGS) entry which is preliminary data.</text>
</comment>
<comment type="similarity">
    <text evidence="3">Belongs to the peptidase S51 family.</text>
</comment>
<evidence type="ECO:0000256" key="3">
    <source>
        <dbReference type="ARBA" id="ARBA00006534"/>
    </source>
</evidence>
<dbReference type="RefSeq" id="WP_340364679.1">
    <property type="nucleotide sequence ID" value="NZ_JBBKZV010000009.1"/>
</dbReference>
<reference evidence="10 11" key="1">
    <citation type="submission" date="2024-03" db="EMBL/GenBank/DDBJ databases">
        <title>Novel species of the genus Variovorax.</title>
        <authorList>
            <person name="Liu Q."/>
            <person name="Xin Y.-H."/>
        </authorList>
    </citation>
    <scope>NUCLEOTIDE SEQUENCE [LARGE SCALE GENOMIC DNA]</scope>
    <source>
        <strain evidence="10 11">KACC 18501</strain>
    </source>
</reference>
<dbReference type="Gene3D" id="3.40.50.880">
    <property type="match status" value="1"/>
</dbReference>
<evidence type="ECO:0000256" key="1">
    <source>
        <dbReference type="ARBA" id="ARBA00001092"/>
    </source>
</evidence>
<dbReference type="PANTHER" id="PTHR36175:SF1">
    <property type="entry name" value="CYANOPHYCINASE"/>
    <property type="match status" value="1"/>
</dbReference>
<evidence type="ECO:0000256" key="9">
    <source>
        <dbReference type="SAM" id="SignalP"/>
    </source>
</evidence>